<dbReference type="AlphaFoldDB" id="M0BQL7"/>
<evidence type="ECO:0000313" key="4">
    <source>
        <dbReference type="Proteomes" id="UP000011560"/>
    </source>
</evidence>
<feature type="transmembrane region" description="Helical" evidence="2">
    <location>
        <begin position="92"/>
        <end position="113"/>
    </location>
</feature>
<reference evidence="3 4" key="1">
    <citation type="journal article" date="2014" name="PLoS Genet.">
        <title>Phylogenetically driven sequencing of extremely halophilic archaea reveals strategies for static and dynamic osmo-response.</title>
        <authorList>
            <person name="Becker E.A."/>
            <person name="Seitzer P.M."/>
            <person name="Tritt A."/>
            <person name="Larsen D."/>
            <person name="Krusor M."/>
            <person name="Yao A.I."/>
            <person name="Wu D."/>
            <person name="Madern D."/>
            <person name="Eisen J.A."/>
            <person name="Darling A.E."/>
            <person name="Facciotti M.T."/>
        </authorList>
    </citation>
    <scope>NUCLEOTIDE SEQUENCE [LARGE SCALE GENOMIC DNA]</scope>
    <source>
        <strain evidence="3 4">JCM 14624</strain>
    </source>
</reference>
<keyword evidence="2" id="KW-0472">Membrane</keyword>
<feature type="transmembrane region" description="Helical" evidence="2">
    <location>
        <begin position="173"/>
        <end position="198"/>
    </location>
</feature>
<dbReference type="PANTHER" id="PTHR43229:SF6">
    <property type="entry name" value="ABC-TYPE MULTIDRUG TRANSPORT SYSTEM, PERMEASE COMPONENT"/>
    <property type="match status" value="1"/>
</dbReference>
<feature type="transmembrane region" description="Helical" evidence="2">
    <location>
        <begin position="210"/>
        <end position="230"/>
    </location>
</feature>
<keyword evidence="2" id="KW-0812">Transmembrane</keyword>
<feature type="transmembrane region" description="Helical" evidence="2">
    <location>
        <begin position="250"/>
        <end position="275"/>
    </location>
</feature>
<evidence type="ECO:0000256" key="2">
    <source>
        <dbReference type="SAM" id="Phobius"/>
    </source>
</evidence>
<proteinExistence type="predicted"/>
<protein>
    <recommendedName>
        <fullName evidence="5">ABC-2 type transporter</fullName>
    </recommendedName>
</protein>
<evidence type="ECO:0000256" key="1">
    <source>
        <dbReference type="SAM" id="MobiDB-lite"/>
    </source>
</evidence>
<dbReference type="STRING" id="1227490.C479_04707"/>
<dbReference type="InterPro" id="IPR051784">
    <property type="entry name" value="Nod_factor_ABC_transporter"/>
</dbReference>
<dbReference type="OrthoDB" id="312397at2157"/>
<dbReference type="PATRIC" id="fig|1227490.4.peg.948"/>
<dbReference type="RefSeq" id="WP_007698577.1">
    <property type="nucleotide sequence ID" value="NZ_AOIQ01000008.1"/>
</dbReference>
<name>M0BQL7_9EURY</name>
<dbReference type="EMBL" id="AOIQ01000008">
    <property type="protein sequence ID" value="ELZ12668.1"/>
    <property type="molecule type" value="Genomic_DNA"/>
</dbReference>
<gene>
    <name evidence="3" type="ORF">C479_04707</name>
</gene>
<dbReference type="Proteomes" id="UP000011560">
    <property type="component" value="Unassembled WGS sequence"/>
</dbReference>
<feature type="transmembrane region" description="Helical" evidence="2">
    <location>
        <begin position="141"/>
        <end position="161"/>
    </location>
</feature>
<feature type="compositionally biased region" description="Basic and acidic residues" evidence="1">
    <location>
        <begin position="9"/>
        <end position="29"/>
    </location>
</feature>
<evidence type="ECO:0000313" key="3">
    <source>
        <dbReference type="EMBL" id="ELZ12668.1"/>
    </source>
</evidence>
<keyword evidence="4" id="KW-1185">Reference proteome</keyword>
<organism evidence="3 4">
    <name type="scientific">Halovivax asiaticus JCM 14624</name>
    <dbReference type="NCBI Taxonomy" id="1227490"/>
    <lineage>
        <taxon>Archaea</taxon>
        <taxon>Methanobacteriati</taxon>
        <taxon>Methanobacteriota</taxon>
        <taxon>Stenosarchaea group</taxon>
        <taxon>Halobacteria</taxon>
        <taxon>Halobacteriales</taxon>
        <taxon>Natrialbaceae</taxon>
        <taxon>Halovivax</taxon>
    </lineage>
</organism>
<feature type="region of interest" description="Disordered" evidence="1">
    <location>
        <begin position="1"/>
        <end position="30"/>
    </location>
</feature>
<keyword evidence="2" id="KW-1133">Transmembrane helix</keyword>
<evidence type="ECO:0008006" key="5">
    <source>
        <dbReference type="Google" id="ProtNLM"/>
    </source>
</evidence>
<dbReference type="PANTHER" id="PTHR43229">
    <property type="entry name" value="NODULATION PROTEIN J"/>
    <property type="match status" value="1"/>
</dbReference>
<sequence length="291" mass="31827">MSHGTGGAERTREETAEDEQRRTTAEPKYRRSPVASLRRLTTAIFEKQLVLLRRYWVNTAAMLVTTYFFFAMIFYGGQAVAGPAIEDSLDGIVVGFFLFTATLSAFFGTAANIQSEAQWGTLEQLFMSPHGIGRVMAVKSVWNVALSVAIALILLVVMLVTTGRTLTVDVLTISVVTVLAVCSVLGVGFVFAGLSLLYKRIENVQQLMQFAFIGLIVAPVTNAHWAVGLLPLSMGSAMLQTSMSDGQVLWTFPLADLGLLLFTAVAYPLVGYLVFRLCVRRARRLGVMGHY</sequence>
<accession>M0BQL7</accession>
<feature type="transmembrane region" description="Helical" evidence="2">
    <location>
        <begin position="55"/>
        <end position="77"/>
    </location>
</feature>
<comment type="caution">
    <text evidence="3">The sequence shown here is derived from an EMBL/GenBank/DDBJ whole genome shotgun (WGS) entry which is preliminary data.</text>
</comment>